<feature type="region of interest" description="Disordered" evidence="1">
    <location>
        <begin position="1"/>
        <end position="39"/>
    </location>
</feature>
<dbReference type="SUPFAM" id="SSF109604">
    <property type="entry name" value="HD-domain/PDEase-like"/>
    <property type="match status" value="1"/>
</dbReference>
<organism evidence="2 3">
    <name type="scientific">Mycobacterium kansasii</name>
    <dbReference type="NCBI Taxonomy" id="1768"/>
    <lineage>
        <taxon>Bacteria</taxon>
        <taxon>Bacillati</taxon>
        <taxon>Actinomycetota</taxon>
        <taxon>Actinomycetes</taxon>
        <taxon>Mycobacteriales</taxon>
        <taxon>Mycobacteriaceae</taxon>
        <taxon>Mycobacterium</taxon>
    </lineage>
</organism>
<dbReference type="GO" id="GO:0008832">
    <property type="term" value="F:dGTPase activity"/>
    <property type="evidence" value="ECO:0007669"/>
    <property type="project" value="UniProtKB-EC"/>
</dbReference>
<accession>A0A1V3X1N8</accession>
<proteinExistence type="predicted"/>
<dbReference type="Proteomes" id="UP000189229">
    <property type="component" value="Unassembled WGS sequence"/>
</dbReference>
<evidence type="ECO:0000313" key="3">
    <source>
        <dbReference type="Proteomes" id="UP000189229"/>
    </source>
</evidence>
<name>A0A1V3X1N8_MYCKA</name>
<dbReference type="Gene3D" id="1.10.3210.10">
    <property type="entry name" value="Hypothetical protein af1432"/>
    <property type="match status" value="1"/>
</dbReference>
<evidence type="ECO:0000313" key="2">
    <source>
        <dbReference type="EMBL" id="OOK72411.1"/>
    </source>
</evidence>
<dbReference type="EC" id="3.1.5.1" evidence="2"/>
<dbReference type="AlphaFoldDB" id="A0A1V3X1N8"/>
<comment type="caution">
    <text evidence="2">The sequence shown here is derived from an EMBL/GenBank/DDBJ whole genome shotgun (WGS) entry which is preliminary data.</text>
</comment>
<reference evidence="2 3" key="1">
    <citation type="submission" date="2017-02" db="EMBL/GenBank/DDBJ databases">
        <title>Complete genome sequences of Mycobacterium kansasii strains isolated from rhesus macaques.</title>
        <authorList>
            <person name="Panda A."/>
            <person name="Nagaraj S."/>
            <person name="Zhao X."/>
            <person name="Tettelin H."/>
            <person name="Detolla L.J."/>
        </authorList>
    </citation>
    <scope>NUCLEOTIDE SEQUENCE [LARGE SCALE GENOMIC DNA]</scope>
    <source>
        <strain evidence="2 3">11-3813</strain>
    </source>
</reference>
<dbReference type="EMBL" id="MVBM01000005">
    <property type="protein sequence ID" value="OOK72411.1"/>
    <property type="molecule type" value="Genomic_DNA"/>
</dbReference>
<keyword evidence="2" id="KW-0378">Hydrolase</keyword>
<feature type="compositionally biased region" description="Basic and acidic residues" evidence="1">
    <location>
        <begin position="11"/>
        <end position="20"/>
    </location>
</feature>
<protein>
    <submittedName>
        <fullName evidence="2">Dgt domain protein</fullName>
        <ecNumber evidence="2">3.1.5.1</ecNumber>
    </submittedName>
</protein>
<gene>
    <name evidence="2" type="ORF">BZL30_5277</name>
</gene>
<sequence length="72" mass="7984">MTTNQQDPYGDFDRQRRVAEPPKSAGLPGTEGQHRTDFARDRARVLHSAALRRLADKTQVVGPREGDTRAPG</sequence>
<evidence type="ECO:0000256" key="1">
    <source>
        <dbReference type="SAM" id="MobiDB-lite"/>
    </source>
</evidence>